<evidence type="ECO:0000256" key="3">
    <source>
        <dbReference type="ARBA" id="ARBA00022448"/>
    </source>
</evidence>
<evidence type="ECO:0000256" key="9">
    <source>
        <dbReference type="ARBA" id="ARBA00023170"/>
    </source>
</evidence>
<dbReference type="InterPro" id="IPR001828">
    <property type="entry name" value="ANF_lig-bd_rcpt"/>
</dbReference>
<keyword evidence="10" id="KW-0325">Glycoprotein</keyword>
<dbReference type="Gene3D" id="1.10.287.70">
    <property type="match status" value="1"/>
</dbReference>
<keyword evidence="12" id="KW-1071">Ligand-gated ion channel</keyword>
<dbReference type="GO" id="GO:0045211">
    <property type="term" value="C:postsynaptic membrane"/>
    <property type="evidence" value="ECO:0007669"/>
    <property type="project" value="UniProtKB-SubCell"/>
</dbReference>
<dbReference type="Pfam" id="PF10613">
    <property type="entry name" value="Lig_chan-Glu_bd"/>
    <property type="match status" value="1"/>
</dbReference>
<dbReference type="Pfam" id="PF00060">
    <property type="entry name" value="Lig_chan"/>
    <property type="match status" value="1"/>
</dbReference>
<keyword evidence="7" id="KW-0406">Ion transport</keyword>
<keyword evidence="11" id="KW-0628">Postsynaptic cell membrane</keyword>
<dbReference type="SMART" id="SM00079">
    <property type="entry name" value="PBPe"/>
    <property type="match status" value="1"/>
</dbReference>
<accession>A0A0N4UYB3</accession>
<feature type="transmembrane region" description="Helical" evidence="15">
    <location>
        <begin position="332"/>
        <end position="352"/>
    </location>
</feature>
<evidence type="ECO:0000256" key="2">
    <source>
        <dbReference type="ARBA" id="ARBA00008685"/>
    </source>
</evidence>
<evidence type="ECO:0000256" key="1">
    <source>
        <dbReference type="ARBA" id="ARBA00004141"/>
    </source>
</evidence>
<reference evidence="17" key="1">
    <citation type="submission" date="2017-02" db="UniProtKB">
        <authorList>
            <consortium name="WormBaseParasite"/>
        </authorList>
    </citation>
    <scope>IDENTIFICATION</scope>
</reference>
<comment type="subcellular location">
    <subcellularLocation>
        <location evidence="1">Membrane</location>
        <topology evidence="1">Multi-pass membrane protein</topology>
    </subcellularLocation>
    <subcellularLocation>
        <location evidence="14">Postsynaptic cell membrane</location>
    </subcellularLocation>
</comment>
<dbReference type="Pfam" id="PF01094">
    <property type="entry name" value="ANF_receptor"/>
    <property type="match status" value="1"/>
</dbReference>
<dbReference type="Gene3D" id="3.40.50.2300">
    <property type="match status" value="1"/>
</dbReference>
<keyword evidence="13" id="KW-0407">Ion channel</keyword>
<evidence type="ECO:0000313" key="17">
    <source>
        <dbReference type="WBParaSite" id="EVEC_0000256201-mRNA-1"/>
    </source>
</evidence>
<evidence type="ECO:0000256" key="5">
    <source>
        <dbReference type="ARBA" id="ARBA00022989"/>
    </source>
</evidence>
<protein>
    <submittedName>
        <fullName evidence="17">LITAF domain-containing protein</fullName>
    </submittedName>
</protein>
<dbReference type="Gene3D" id="3.40.190.10">
    <property type="entry name" value="Periplasmic binding protein-like II"/>
    <property type="match status" value="2"/>
</dbReference>
<dbReference type="PANTHER" id="PTHR18966">
    <property type="entry name" value="IONOTROPIC GLUTAMATE RECEPTOR"/>
    <property type="match status" value="1"/>
</dbReference>
<dbReference type="InterPro" id="IPR028082">
    <property type="entry name" value="Peripla_BP_I"/>
</dbReference>
<dbReference type="SUPFAM" id="SSF53850">
    <property type="entry name" value="Periplasmic binding protein-like II"/>
    <property type="match status" value="1"/>
</dbReference>
<dbReference type="FunFam" id="3.40.190.10:FF:000010">
    <property type="entry name" value="glutamate receptor ionotropic, NMDA 1 isoform X1"/>
    <property type="match status" value="1"/>
</dbReference>
<feature type="domain" description="LITAF" evidence="16">
    <location>
        <begin position="569"/>
        <end position="657"/>
    </location>
</feature>
<evidence type="ECO:0000256" key="15">
    <source>
        <dbReference type="SAM" id="Phobius"/>
    </source>
</evidence>
<evidence type="ECO:0000256" key="4">
    <source>
        <dbReference type="ARBA" id="ARBA00022692"/>
    </source>
</evidence>
<keyword evidence="4 15" id="KW-0812">Transmembrane</keyword>
<proteinExistence type="inferred from homology"/>
<keyword evidence="8 15" id="KW-0472">Membrane</keyword>
<evidence type="ECO:0000256" key="8">
    <source>
        <dbReference type="ARBA" id="ARBA00023136"/>
    </source>
</evidence>
<sequence length="665" mass="75608">LHFAGNTSFLFFLQSKYQTFLRTSPPYSYEALVVLHTLEVLNFREAVVVFVKDDIDALDFVITLQKNVAQFKIHVQKYIEIDMHSELNTTVEEDFEEVTSNIIVLFAKKDDAEIIFDRISVFSTLGKMCIVNELASQAKNVPNGRLIHFVRFFSSSFFLFYSFLMFLDESKIVWIGNGKKPQEITLPKHLRVVTTHDPPFVYTTPVSDSSQCSTLEFFRIGPWHPCVLNTKTTTFVYCCAGYAIDLLSNLSISEVAYHNETIHTGFTFCIHLNDSYGMVFLSDDGYTLNGMVGELEADTADLAVGGLTINPEREILERWVYFCKTICILTPIYLWGTLLASVLLVGCVIYLLDLYSPFDQFTIQTEKKTLNLSGTLFHENLHERVNFGEAMWFVWGVLLNSGVCEKTPRSCSARVLGVVWCGFCMIMVASYTANLAAFLVLDQPEKGLTGITDPRLRNPAANFTFGTVLDTNTYQYFKRHIELSTMHRNMGPHNVKTASQAIQRLLNGTLDAFIWDSTRLEYEAAKNCKLRTRGTLFGRSAYGVGLQKNSPWTPHITNAILRLSESGKMEQLHSKWVVSVQSRPCVQNEQKVPARLGLTNMRGMTYPVMGWFAYLLAFIFIILFLWPCVPIACFLPCFADYVHICPNCGHRIGRYRKGAKPRFYV</sequence>
<evidence type="ECO:0000256" key="14">
    <source>
        <dbReference type="ARBA" id="ARBA00034100"/>
    </source>
</evidence>
<dbReference type="SMART" id="SM00714">
    <property type="entry name" value="LITAF"/>
    <property type="match status" value="1"/>
</dbReference>
<evidence type="ECO:0000256" key="13">
    <source>
        <dbReference type="ARBA" id="ARBA00023303"/>
    </source>
</evidence>
<evidence type="ECO:0000259" key="16">
    <source>
        <dbReference type="PROSITE" id="PS51837"/>
    </source>
</evidence>
<dbReference type="WBParaSite" id="EVEC_0000256201-mRNA-1">
    <property type="protein sequence ID" value="EVEC_0000256201-mRNA-1"/>
    <property type="gene ID" value="EVEC_0000256201"/>
</dbReference>
<dbReference type="GO" id="GO:0015276">
    <property type="term" value="F:ligand-gated monoatomic ion channel activity"/>
    <property type="evidence" value="ECO:0007669"/>
    <property type="project" value="InterPro"/>
</dbReference>
<keyword evidence="6" id="KW-0770">Synapse</keyword>
<dbReference type="AlphaFoldDB" id="A0A0N4UYB3"/>
<dbReference type="InterPro" id="IPR001320">
    <property type="entry name" value="Iontro_rcpt_C"/>
</dbReference>
<feature type="transmembrane region" description="Helical" evidence="15">
    <location>
        <begin position="608"/>
        <end position="626"/>
    </location>
</feature>
<dbReference type="PROSITE" id="PS51837">
    <property type="entry name" value="LITAF"/>
    <property type="match status" value="1"/>
</dbReference>
<dbReference type="SUPFAM" id="SSF53822">
    <property type="entry name" value="Periplasmic binding protein-like I"/>
    <property type="match status" value="1"/>
</dbReference>
<keyword evidence="5 15" id="KW-1133">Transmembrane helix</keyword>
<keyword evidence="3" id="KW-0813">Transport</keyword>
<feature type="transmembrane region" description="Helical" evidence="15">
    <location>
        <begin position="417"/>
        <end position="441"/>
    </location>
</feature>
<organism evidence="17">
    <name type="scientific">Enterobius vermicularis</name>
    <name type="common">Human pinworm</name>
    <dbReference type="NCBI Taxonomy" id="51028"/>
    <lineage>
        <taxon>Eukaryota</taxon>
        <taxon>Metazoa</taxon>
        <taxon>Ecdysozoa</taxon>
        <taxon>Nematoda</taxon>
        <taxon>Chromadorea</taxon>
        <taxon>Rhabditida</taxon>
        <taxon>Spirurina</taxon>
        <taxon>Oxyuridomorpha</taxon>
        <taxon>Oxyuroidea</taxon>
        <taxon>Oxyuridae</taxon>
        <taxon>Enterobius</taxon>
    </lineage>
</organism>
<evidence type="ECO:0000256" key="10">
    <source>
        <dbReference type="ARBA" id="ARBA00023180"/>
    </source>
</evidence>
<keyword evidence="9" id="KW-0675">Receptor</keyword>
<dbReference type="Pfam" id="PF10601">
    <property type="entry name" value="zf-LITAF-like"/>
    <property type="match status" value="1"/>
</dbReference>
<comment type="similarity">
    <text evidence="2">Belongs to the glutamate-gated ion channel (TC 1.A.10.1) family.</text>
</comment>
<evidence type="ECO:0000256" key="7">
    <source>
        <dbReference type="ARBA" id="ARBA00023065"/>
    </source>
</evidence>
<evidence type="ECO:0000256" key="11">
    <source>
        <dbReference type="ARBA" id="ARBA00023257"/>
    </source>
</evidence>
<dbReference type="InterPro" id="IPR015683">
    <property type="entry name" value="Ionotropic_Glu_rcpt"/>
</dbReference>
<name>A0A0N4UYB3_ENTVE</name>
<dbReference type="InterPro" id="IPR019594">
    <property type="entry name" value="Glu/Gly-bd"/>
</dbReference>
<dbReference type="InterPro" id="IPR006629">
    <property type="entry name" value="LITAF"/>
</dbReference>
<evidence type="ECO:0000256" key="6">
    <source>
        <dbReference type="ARBA" id="ARBA00023018"/>
    </source>
</evidence>
<evidence type="ECO:0000256" key="12">
    <source>
        <dbReference type="ARBA" id="ARBA00023286"/>
    </source>
</evidence>